<protein>
    <submittedName>
        <fullName evidence="2">Uncharacterized protein</fullName>
    </submittedName>
</protein>
<evidence type="ECO:0000313" key="3">
    <source>
        <dbReference type="Proteomes" id="UP001189429"/>
    </source>
</evidence>
<sequence>RQQDATIRILQARVDTMSSPPPPPPSWGGRPDAPGTWDRAWKGGAVDAVRGRDRSRTPAPGPPPMQAPPPAPRHRPPQLAGASAVGDTAAVDEFAEANGLDDNCREALRQKPPDIQEQVIQQGPVDGRNPSAMVMARIAKLMSGGGGGGGGGPVPVSGGFVGSESADDVAAQVDDFILANAVDDMCADTLRNQTIECQLAVLAKGRVEGRNVSAMIMGRIQKFVRGQL</sequence>
<dbReference type="EMBL" id="CAUYUJ010007583">
    <property type="protein sequence ID" value="CAK0821274.1"/>
    <property type="molecule type" value="Genomic_DNA"/>
</dbReference>
<accession>A0ABN9RPX0</accession>
<feature type="region of interest" description="Disordered" evidence="1">
    <location>
        <begin position="11"/>
        <end position="86"/>
    </location>
</feature>
<feature type="non-terminal residue" evidence="2">
    <location>
        <position position="1"/>
    </location>
</feature>
<comment type="caution">
    <text evidence="2">The sequence shown here is derived from an EMBL/GenBank/DDBJ whole genome shotgun (WGS) entry which is preliminary data.</text>
</comment>
<reference evidence="2" key="1">
    <citation type="submission" date="2023-10" db="EMBL/GenBank/DDBJ databases">
        <authorList>
            <person name="Chen Y."/>
            <person name="Shah S."/>
            <person name="Dougan E. K."/>
            <person name="Thang M."/>
            <person name="Chan C."/>
        </authorList>
    </citation>
    <scope>NUCLEOTIDE SEQUENCE [LARGE SCALE GENOMIC DNA]</scope>
</reference>
<dbReference type="Proteomes" id="UP001189429">
    <property type="component" value="Unassembled WGS sequence"/>
</dbReference>
<name>A0ABN9RPX0_9DINO</name>
<organism evidence="2 3">
    <name type="scientific">Prorocentrum cordatum</name>
    <dbReference type="NCBI Taxonomy" id="2364126"/>
    <lineage>
        <taxon>Eukaryota</taxon>
        <taxon>Sar</taxon>
        <taxon>Alveolata</taxon>
        <taxon>Dinophyceae</taxon>
        <taxon>Prorocentrales</taxon>
        <taxon>Prorocentraceae</taxon>
        <taxon>Prorocentrum</taxon>
    </lineage>
</organism>
<keyword evidence="3" id="KW-1185">Reference proteome</keyword>
<evidence type="ECO:0000313" key="2">
    <source>
        <dbReference type="EMBL" id="CAK0821274.1"/>
    </source>
</evidence>
<proteinExistence type="predicted"/>
<gene>
    <name evidence="2" type="ORF">PCOR1329_LOCUS22635</name>
</gene>
<evidence type="ECO:0000256" key="1">
    <source>
        <dbReference type="SAM" id="MobiDB-lite"/>
    </source>
</evidence>
<feature type="compositionally biased region" description="Pro residues" evidence="1">
    <location>
        <begin position="59"/>
        <end position="71"/>
    </location>
</feature>